<dbReference type="Pfam" id="PF21602">
    <property type="entry name" value="GldM_3rd"/>
    <property type="match status" value="1"/>
</dbReference>
<evidence type="ECO:0000259" key="1">
    <source>
        <dbReference type="Pfam" id="PF21602"/>
    </source>
</evidence>
<dbReference type="KEGG" id="fmg:HYN48_13665"/>
<evidence type="ECO:0000313" key="2">
    <source>
        <dbReference type="EMBL" id="AWA31046.1"/>
    </source>
</evidence>
<reference evidence="2 3" key="1">
    <citation type="submission" date="2018-04" db="EMBL/GenBank/DDBJ databases">
        <title>Genome sequencing of Flavobacterium sp. HYN0048.</title>
        <authorList>
            <person name="Yi H."/>
            <person name="Baek C."/>
        </authorList>
    </citation>
    <scope>NUCLEOTIDE SEQUENCE [LARGE SCALE GENOMIC DNA]</scope>
    <source>
        <strain evidence="2 3">HYN0048</strain>
    </source>
</reference>
<name>A0A2S0RHB2_9FLAO</name>
<protein>
    <recommendedName>
        <fullName evidence="1">Gliding motility-associated protein GldM second immunoglobulin-like domain-containing protein</fullName>
    </recommendedName>
</protein>
<feature type="domain" description="Gliding motility-associated protein GldM second immunoglobulin-like" evidence="1">
    <location>
        <begin position="30"/>
        <end position="96"/>
    </location>
</feature>
<dbReference type="Proteomes" id="UP000244193">
    <property type="component" value="Chromosome"/>
</dbReference>
<keyword evidence="3" id="KW-1185">Reference proteome</keyword>
<organism evidence="2 3">
    <name type="scientific">Flavobacterium magnum</name>
    <dbReference type="NCBI Taxonomy" id="2162713"/>
    <lineage>
        <taxon>Bacteria</taxon>
        <taxon>Pseudomonadati</taxon>
        <taxon>Bacteroidota</taxon>
        <taxon>Flavobacteriia</taxon>
        <taxon>Flavobacteriales</taxon>
        <taxon>Flavobacteriaceae</taxon>
        <taxon>Flavobacterium</taxon>
    </lineage>
</organism>
<dbReference type="AlphaFoldDB" id="A0A2S0RHB2"/>
<dbReference type="PROSITE" id="PS51257">
    <property type="entry name" value="PROKAR_LIPOPROTEIN"/>
    <property type="match status" value="1"/>
</dbReference>
<sequence length="210" mass="23912">MKNAVSYIMLLLPIIAIGQSCHIYRSNDIVLYNSMPNPIEIDIDNLGCGKYYVTTDNGSIKSNDCKYIVYPEKCGEETISVFKNNGKLITKKTFRVEEMIVEAYVAGFDAGVTEKYIKNVPSFSKRSGLEIKVRDLVCWDSGAGNLKYEMVVIKKTNQIIRIQSEKSKFSEEIHNELEKLESGDILMFHNIVFQFGKNEIPLKDLVFETL</sequence>
<accession>A0A2S0RHB2</accession>
<dbReference type="OrthoDB" id="935812at2"/>
<proteinExistence type="predicted"/>
<dbReference type="EMBL" id="CP028811">
    <property type="protein sequence ID" value="AWA31046.1"/>
    <property type="molecule type" value="Genomic_DNA"/>
</dbReference>
<gene>
    <name evidence="2" type="ORF">HYN48_13665</name>
</gene>
<dbReference type="InterPro" id="IPR048406">
    <property type="entry name" value="GldM_Ig-like-2"/>
</dbReference>
<dbReference type="RefSeq" id="WP_108372642.1">
    <property type="nucleotide sequence ID" value="NZ_CP028811.1"/>
</dbReference>
<evidence type="ECO:0000313" key="3">
    <source>
        <dbReference type="Proteomes" id="UP000244193"/>
    </source>
</evidence>